<dbReference type="Pfam" id="PF03309">
    <property type="entry name" value="Pan_kinase"/>
    <property type="match status" value="1"/>
</dbReference>
<comment type="similarity">
    <text evidence="14 16">Belongs to the type III pantothenate kinase family.</text>
</comment>
<feature type="binding site" evidence="16">
    <location>
        <begin position="6"/>
        <end position="13"/>
    </location>
    <ligand>
        <name>ATP</name>
        <dbReference type="ChEBI" id="CHEBI:30616"/>
    </ligand>
</feature>
<keyword evidence="13 16" id="KW-0173">Coenzyme A biosynthesis</keyword>
<dbReference type="HAMAP" id="MF_01274">
    <property type="entry name" value="Pantothen_kinase_3"/>
    <property type="match status" value="1"/>
</dbReference>
<keyword evidence="10 16" id="KW-0418">Kinase</keyword>
<dbReference type="UniPathway" id="UPA00241">
    <property type="reaction ID" value="UER00352"/>
</dbReference>
<keyword evidence="16" id="KW-0479">Metal-binding</keyword>
<proteinExistence type="inferred from homology"/>
<evidence type="ECO:0000313" key="17">
    <source>
        <dbReference type="EMBL" id="BCK85932.1"/>
    </source>
</evidence>
<keyword evidence="12 16" id="KW-0630">Potassium</keyword>
<accession>A0A830QR82</accession>
<comment type="pathway">
    <text evidence="4 16">Cofactor biosynthesis; coenzyme A biosynthesis; CoA from (R)-pantothenate: step 1/5.</text>
</comment>
<feature type="binding site" evidence="16">
    <location>
        <position position="130"/>
    </location>
    <ligand>
        <name>K(+)</name>
        <dbReference type="ChEBI" id="CHEBI:29103"/>
    </ligand>
</feature>
<dbReference type="GO" id="GO:0005737">
    <property type="term" value="C:cytoplasm"/>
    <property type="evidence" value="ECO:0007669"/>
    <property type="project" value="UniProtKB-SubCell"/>
</dbReference>
<evidence type="ECO:0000256" key="16">
    <source>
        <dbReference type="HAMAP-Rule" id="MF_01274"/>
    </source>
</evidence>
<evidence type="ECO:0000256" key="3">
    <source>
        <dbReference type="ARBA" id="ARBA00004496"/>
    </source>
</evidence>
<dbReference type="SUPFAM" id="SSF53067">
    <property type="entry name" value="Actin-like ATPase domain"/>
    <property type="match status" value="2"/>
</dbReference>
<evidence type="ECO:0000256" key="14">
    <source>
        <dbReference type="ARBA" id="ARBA00038036"/>
    </source>
</evidence>
<dbReference type="RefSeq" id="WP_187028353.1">
    <property type="nucleotide sequence ID" value="NZ_AP023421.1"/>
</dbReference>
<name>A0A830QR82_9FIRM</name>
<comment type="function">
    <text evidence="16">Catalyzes the phosphorylation of pantothenate (Pan), the first step in CoA biosynthesis.</text>
</comment>
<evidence type="ECO:0000256" key="9">
    <source>
        <dbReference type="ARBA" id="ARBA00022741"/>
    </source>
</evidence>
<dbReference type="KEGG" id="pfaa:MM59RIKEN_32510"/>
<dbReference type="PANTHER" id="PTHR34265">
    <property type="entry name" value="TYPE III PANTOTHENATE KINASE"/>
    <property type="match status" value="1"/>
</dbReference>
<feature type="active site" description="Proton acceptor" evidence="16">
    <location>
        <position position="110"/>
    </location>
</feature>
<dbReference type="AlphaFoldDB" id="A0A830QR82"/>
<keyword evidence="8 16" id="KW-0808">Transferase</keyword>
<dbReference type="EMBL" id="AP023421">
    <property type="protein sequence ID" value="BCK85932.1"/>
    <property type="molecule type" value="Genomic_DNA"/>
</dbReference>
<evidence type="ECO:0000256" key="2">
    <source>
        <dbReference type="ARBA" id="ARBA00001958"/>
    </source>
</evidence>
<evidence type="ECO:0000256" key="10">
    <source>
        <dbReference type="ARBA" id="ARBA00022777"/>
    </source>
</evidence>
<dbReference type="PANTHER" id="PTHR34265:SF1">
    <property type="entry name" value="TYPE III PANTOTHENATE KINASE"/>
    <property type="match status" value="1"/>
</dbReference>
<dbReference type="GO" id="GO:0046872">
    <property type="term" value="F:metal ion binding"/>
    <property type="evidence" value="ECO:0007669"/>
    <property type="project" value="UniProtKB-KW"/>
</dbReference>
<dbReference type="InterPro" id="IPR004619">
    <property type="entry name" value="Type_III_PanK"/>
</dbReference>
<keyword evidence="9 16" id="KW-0547">Nucleotide-binding</keyword>
<comment type="subunit">
    <text evidence="5 16">Homodimer.</text>
</comment>
<evidence type="ECO:0000256" key="11">
    <source>
        <dbReference type="ARBA" id="ARBA00022840"/>
    </source>
</evidence>
<geneLocation type="plasmid" evidence="17 18">
    <name>pMM59_01</name>
</geneLocation>
<gene>
    <name evidence="17" type="primary">coaX_2</name>
    <name evidence="16" type="synonym">coaX</name>
    <name evidence="17" type="ORF">MM59RIKEN_32510</name>
</gene>
<comment type="subcellular location">
    <subcellularLocation>
        <location evidence="3 16">Cytoplasm</location>
    </subcellularLocation>
</comment>
<feature type="binding site" evidence="16">
    <location>
        <begin position="108"/>
        <end position="111"/>
    </location>
    <ligand>
        <name>substrate</name>
    </ligand>
</feature>
<dbReference type="GO" id="GO:0005524">
    <property type="term" value="F:ATP binding"/>
    <property type="evidence" value="ECO:0007669"/>
    <property type="project" value="UniProtKB-UniRule"/>
</dbReference>
<dbReference type="GO" id="GO:0015937">
    <property type="term" value="P:coenzyme A biosynthetic process"/>
    <property type="evidence" value="ECO:0007669"/>
    <property type="project" value="UniProtKB-UniRule"/>
</dbReference>
<dbReference type="NCBIfam" id="NF009855">
    <property type="entry name" value="PRK13321.1"/>
    <property type="match status" value="1"/>
</dbReference>
<evidence type="ECO:0000256" key="4">
    <source>
        <dbReference type="ARBA" id="ARBA00005225"/>
    </source>
</evidence>
<evidence type="ECO:0000256" key="15">
    <source>
        <dbReference type="ARBA" id="ARBA00040883"/>
    </source>
</evidence>
<comment type="catalytic activity">
    <reaction evidence="1 16">
        <text>(R)-pantothenate + ATP = (R)-4'-phosphopantothenate + ADP + H(+)</text>
        <dbReference type="Rhea" id="RHEA:16373"/>
        <dbReference type="ChEBI" id="CHEBI:10986"/>
        <dbReference type="ChEBI" id="CHEBI:15378"/>
        <dbReference type="ChEBI" id="CHEBI:29032"/>
        <dbReference type="ChEBI" id="CHEBI:30616"/>
        <dbReference type="ChEBI" id="CHEBI:456216"/>
        <dbReference type="EC" id="2.7.1.33"/>
    </reaction>
</comment>
<evidence type="ECO:0000256" key="7">
    <source>
        <dbReference type="ARBA" id="ARBA00022490"/>
    </source>
</evidence>
<evidence type="ECO:0000256" key="6">
    <source>
        <dbReference type="ARBA" id="ARBA00012102"/>
    </source>
</evidence>
<dbReference type="CDD" id="cd24015">
    <property type="entry name" value="ASKHA_NBD_PanK-III"/>
    <property type="match status" value="1"/>
</dbReference>
<feature type="binding site" evidence="16">
    <location>
        <position position="133"/>
    </location>
    <ligand>
        <name>ATP</name>
        <dbReference type="ChEBI" id="CHEBI:30616"/>
    </ligand>
</feature>
<keyword evidence="11 16" id="KW-0067">ATP-binding</keyword>
<evidence type="ECO:0000256" key="8">
    <source>
        <dbReference type="ARBA" id="ARBA00022679"/>
    </source>
</evidence>
<dbReference type="InterPro" id="IPR043129">
    <property type="entry name" value="ATPase_NBD"/>
</dbReference>
<keyword evidence="17" id="KW-0614">Plasmid</keyword>
<comment type="caution">
    <text evidence="16">Lacks conserved residue(s) required for the propagation of feature annotation.</text>
</comment>
<evidence type="ECO:0000256" key="12">
    <source>
        <dbReference type="ARBA" id="ARBA00022958"/>
    </source>
</evidence>
<feature type="binding site" evidence="16">
    <location>
        <position position="185"/>
    </location>
    <ligand>
        <name>substrate</name>
    </ligand>
</feature>
<dbReference type="EC" id="2.7.1.33" evidence="6 16"/>
<protein>
    <recommendedName>
        <fullName evidence="15 16">Type III pantothenate kinase</fullName>
        <ecNumber evidence="6 16">2.7.1.33</ecNumber>
    </recommendedName>
    <alternativeName>
        <fullName evidence="16">PanK-III</fullName>
    </alternativeName>
    <alternativeName>
        <fullName evidence="16">Pantothenic acid kinase</fullName>
    </alternativeName>
</protein>
<comment type="cofactor">
    <cofactor evidence="2">
        <name>K(+)</name>
        <dbReference type="ChEBI" id="CHEBI:29103"/>
    </cofactor>
</comment>
<dbReference type="GO" id="GO:0004594">
    <property type="term" value="F:pantothenate kinase activity"/>
    <property type="evidence" value="ECO:0007669"/>
    <property type="project" value="UniProtKB-UniRule"/>
</dbReference>
<organism evidence="17 18">
    <name type="scientific">Pusillibacter faecalis</name>
    <dbReference type="NCBI Taxonomy" id="2714358"/>
    <lineage>
        <taxon>Bacteria</taxon>
        <taxon>Bacillati</taxon>
        <taxon>Bacillota</taxon>
        <taxon>Clostridia</taxon>
        <taxon>Eubacteriales</taxon>
        <taxon>Oscillospiraceae</taxon>
        <taxon>Pusillibacter</taxon>
    </lineage>
</organism>
<keyword evidence="7 16" id="KW-0963">Cytoplasm</keyword>
<keyword evidence="18" id="KW-1185">Reference proteome</keyword>
<dbReference type="Proteomes" id="UP000679848">
    <property type="component" value="Plasmid pMM59_01"/>
</dbReference>
<sequence>MLLAVDIGNSTTSIGVFDRNQNLRLLASVNTDSRKTADQISIDLMNLFALYHFDYSSISGAILCSVVPPLNFMMEKALGRLLGKPPMVVGPGVKTGLNIRLTVQSEMGADIVADAVAALEKFPPPIITIDMGTATTISVISEWRTYEGGLLLPGVNISLEALSHRTAQLPAVSLQYPKALIGKTTVECMRSGIVYGTAGMLDGIIDRIRDEFSGQTVSVVATGGNAPVIVKYTRNPIVYDKYLLMDGLWTIYQKNRQI</sequence>
<dbReference type="NCBIfam" id="TIGR00671">
    <property type="entry name" value="baf"/>
    <property type="match status" value="1"/>
</dbReference>
<evidence type="ECO:0000256" key="1">
    <source>
        <dbReference type="ARBA" id="ARBA00001206"/>
    </source>
</evidence>
<evidence type="ECO:0000256" key="5">
    <source>
        <dbReference type="ARBA" id="ARBA00011738"/>
    </source>
</evidence>
<comment type="cofactor">
    <cofactor evidence="16">
        <name>NH4(+)</name>
        <dbReference type="ChEBI" id="CHEBI:28938"/>
    </cofactor>
    <cofactor evidence="16">
        <name>K(+)</name>
        <dbReference type="ChEBI" id="CHEBI:29103"/>
    </cofactor>
    <text evidence="16">A monovalent cation. Ammonium or potassium.</text>
</comment>
<dbReference type="Gene3D" id="3.30.420.40">
    <property type="match status" value="2"/>
</dbReference>
<evidence type="ECO:0000256" key="13">
    <source>
        <dbReference type="ARBA" id="ARBA00022993"/>
    </source>
</evidence>
<reference evidence="17" key="1">
    <citation type="submission" date="2020-09" db="EMBL/GenBank/DDBJ databases">
        <title>New species isolated from human feces.</title>
        <authorList>
            <person name="Kitahara M."/>
            <person name="Shigeno Y."/>
            <person name="Shime M."/>
            <person name="Matsumoto Y."/>
            <person name="Nakamura S."/>
            <person name="Motooka D."/>
            <person name="Fukuoka S."/>
            <person name="Nishikawa H."/>
            <person name="Benno Y."/>
        </authorList>
    </citation>
    <scope>NUCLEOTIDE SEQUENCE</scope>
    <source>
        <strain evidence="17">MM59</strain>
        <plasmid evidence="17">pMM59_01</plasmid>
    </source>
</reference>
<evidence type="ECO:0000313" key="18">
    <source>
        <dbReference type="Proteomes" id="UP000679848"/>
    </source>
</evidence>